<evidence type="ECO:0000256" key="3">
    <source>
        <dbReference type="ARBA" id="ARBA00022692"/>
    </source>
</evidence>
<name>A0ABZ2I1H0_9HYPH</name>
<reference evidence="7 8" key="1">
    <citation type="submission" date="2024-02" db="EMBL/GenBank/DDBJ databases">
        <title>Complete genome sequence of Pelagibacterium nitratireducens ZH15.</title>
        <authorList>
            <person name="Zhao L.H."/>
        </authorList>
    </citation>
    <scope>NUCLEOTIDE SEQUENCE [LARGE SCALE GENOMIC DNA]</scope>
    <source>
        <strain evidence="7 8">ZH15</strain>
    </source>
</reference>
<keyword evidence="2" id="KW-1003">Cell membrane</keyword>
<proteinExistence type="predicted"/>
<dbReference type="EMBL" id="CP146275">
    <property type="protein sequence ID" value="WWT33708.1"/>
    <property type="molecule type" value="Genomic_DNA"/>
</dbReference>
<organism evidence="7 8">
    <name type="scientific">Pelagibacterium nitratireducens</name>
    <dbReference type="NCBI Taxonomy" id="1046114"/>
    <lineage>
        <taxon>Bacteria</taxon>
        <taxon>Pseudomonadati</taxon>
        <taxon>Pseudomonadota</taxon>
        <taxon>Alphaproteobacteria</taxon>
        <taxon>Hyphomicrobiales</taxon>
        <taxon>Devosiaceae</taxon>
        <taxon>Pelagibacterium</taxon>
    </lineage>
</organism>
<evidence type="ECO:0000313" key="8">
    <source>
        <dbReference type="Proteomes" id="UP001369958"/>
    </source>
</evidence>
<comment type="subcellular location">
    <subcellularLocation>
        <location evidence="1">Cell membrane</location>
        <topology evidence="1">Multi-pass membrane protein</topology>
    </subcellularLocation>
</comment>
<evidence type="ECO:0000256" key="2">
    <source>
        <dbReference type="ARBA" id="ARBA00022475"/>
    </source>
</evidence>
<feature type="transmembrane region" description="Helical" evidence="6">
    <location>
        <begin position="147"/>
        <end position="173"/>
    </location>
</feature>
<evidence type="ECO:0000313" key="7">
    <source>
        <dbReference type="EMBL" id="WWT33708.1"/>
    </source>
</evidence>
<dbReference type="Proteomes" id="UP001369958">
    <property type="component" value="Chromosome"/>
</dbReference>
<dbReference type="PIRSF" id="PIRSF006324">
    <property type="entry name" value="LeuE"/>
    <property type="match status" value="1"/>
</dbReference>
<dbReference type="PANTHER" id="PTHR30086">
    <property type="entry name" value="ARGININE EXPORTER PROTEIN ARGO"/>
    <property type="match status" value="1"/>
</dbReference>
<keyword evidence="3 6" id="KW-0812">Transmembrane</keyword>
<keyword evidence="4 6" id="KW-1133">Transmembrane helix</keyword>
<evidence type="ECO:0000256" key="4">
    <source>
        <dbReference type="ARBA" id="ARBA00022989"/>
    </source>
</evidence>
<dbReference type="Pfam" id="PF01810">
    <property type="entry name" value="LysE"/>
    <property type="match status" value="1"/>
</dbReference>
<dbReference type="RefSeq" id="WP_338609394.1">
    <property type="nucleotide sequence ID" value="NZ_CP146275.1"/>
</dbReference>
<gene>
    <name evidence="7" type="ORF">V6617_04400</name>
</gene>
<accession>A0ABZ2I1H0</accession>
<sequence>MDTLGLSTLLAFFATAIAIELTPGPNMAYLAILGVDRGRVAGIFAVAGVALGLAIVGGLAAIGLAALISEVDWLYQAVRWAGVLYLVWLGYDTWRDSCRPVEQHTLTVSNWIFFRRGLITNLLNPKAAAFYLSVLPNFLADGAMPSAFLALAAVYVLAATLVHIAIVLGASALQPYFVQPHHRERLGIVFGLLLVVIAIWLLIATRS</sequence>
<dbReference type="PANTHER" id="PTHR30086:SF20">
    <property type="entry name" value="ARGININE EXPORTER PROTEIN ARGO-RELATED"/>
    <property type="match status" value="1"/>
</dbReference>
<keyword evidence="5 6" id="KW-0472">Membrane</keyword>
<dbReference type="InterPro" id="IPR001123">
    <property type="entry name" value="LeuE-type"/>
</dbReference>
<evidence type="ECO:0000256" key="5">
    <source>
        <dbReference type="ARBA" id="ARBA00023136"/>
    </source>
</evidence>
<evidence type="ECO:0000256" key="6">
    <source>
        <dbReference type="SAM" id="Phobius"/>
    </source>
</evidence>
<feature type="transmembrane region" description="Helical" evidence="6">
    <location>
        <begin position="185"/>
        <end position="203"/>
    </location>
</feature>
<evidence type="ECO:0000256" key="1">
    <source>
        <dbReference type="ARBA" id="ARBA00004651"/>
    </source>
</evidence>
<protein>
    <submittedName>
        <fullName evidence="7">LysE family translocator</fullName>
    </submittedName>
</protein>
<feature type="transmembrane region" description="Helical" evidence="6">
    <location>
        <begin position="42"/>
        <end position="66"/>
    </location>
</feature>
<keyword evidence="8" id="KW-1185">Reference proteome</keyword>